<evidence type="ECO:0000256" key="5">
    <source>
        <dbReference type="ARBA" id="ARBA00023015"/>
    </source>
</evidence>
<keyword evidence="8" id="KW-0539">Nucleus</keyword>
<dbReference type="GO" id="GO:0045165">
    <property type="term" value="P:cell fate commitment"/>
    <property type="evidence" value="ECO:0007669"/>
    <property type="project" value="TreeGrafter"/>
</dbReference>
<feature type="region of interest" description="Disordered" evidence="10">
    <location>
        <begin position="280"/>
        <end position="310"/>
    </location>
</feature>
<keyword evidence="5" id="KW-0805">Transcription regulation</keyword>
<feature type="compositionally biased region" description="Low complexity" evidence="10">
    <location>
        <begin position="90"/>
        <end position="100"/>
    </location>
</feature>
<comment type="subcellular location">
    <subcellularLocation>
        <location evidence="1">Nucleus</location>
    </subcellularLocation>
</comment>
<feature type="compositionally biased region" description="Polar residues" evidence="10">
    <location>
        <begin position="528"/>
        <end position="540"/>
    </location>
</feature>
<sequence>MDEGNSSNTEAPSPNPGVIRGQIVRTITTSGRITNTRIDDDGMSSAQTSACPSPAEDNRSKRVELSSPSHAPSPADYQQQYRPTPPPSTNSPHHSPAPHNFQEQTDPKTITRFQSTPQPMEAQTKPLTKIEDAERYHDQFQHNYQNLPPIQGLQARFNTTPRPGHRYPMMDQERYTASLRHMSGYQEGVDNHYQDSIHVKYERNEETEKQPAHGNSADTTYVTLETVPSISHPPHTNYQQIQAYSEDSPPYQPAQYMTSYRTEASPSTVMTYAVSYSQLKDESPGGSPDMYLKPDPSLTPSTSGSNHGKAIGYSILQGNYEQHSTSPGSQQVTIYGAGGPGYSSTTYLGKVPESQYWPGSSGQIDYVGYSSSTSAPLPTVLGDAVPPSSSYVYGSNNASWMEDQYDANGMVNIDIKECVNCAANTTPLWRRDGTGHHLCNACGLYNRINGVNRPPVRTHQKKITATGNRRSGVSCANCNTTTTTLWRRNNSGEPVCNACGLYFKLHNVNRPLAMKKEGIQTRKRKPKNPSSGVSPNSMMKSENKGSEGKLVLQNLFLGDNRDSQLGGSDHYLPQSSLIIPPSSILSRHISNVPPLEPIHSREMLPSVITSTANQERHT</sequence>
<dbReference type="GO" id="GO:0045944">
    <property type="term" value="P:positive regulation of transcription by RNA polymerase II"/>
    <property type="evidence" value="ECO:0007669"/>
    <property type="project" value="TreeGrafter"/>
</dbReference>
<dbReference type="GO" id="GO:0005634">
    <property type="term" value="C:nucleus"/>
    <property type="evidence" value="ECO:0007669"/>
    <property type="project" value="UniProtKB-SubCell"/>
</dbReference>
<dbReference type="GO" id="GO:0000122">
    <property type="term" value="P:negative regulation of transcription by RNA polymerase II"/>
    <property type="evidence" value="ECO:0007669"/>
    <property type="project" value="TreeGrafter"/>
</dbReference>
<dbReference type="FunFam" id="3.30.50.10:FF:000032">
    <property type="entry name" value="Transcription factor GATA-3"/>
    <property type="match status" value="1"/>
</dbReference>
<dbReference type="GO" id="GO:0008270">
    <property type="term" value="F:zinc ion binding"/>
    <property type="evidence" value="ECO:0007669"/>
    <property type="project" value="UniProtKB-KW"/>
</dbReference>
<feature type="region of interest" description="Disordered" evidence="10">
    <location>
        <begin position="516"/>
        <end position="545"/>
    </location>
</feature>
<evidence type="ECO:0000256" key="2">
    <source>
        <dbReference type="ARBA" id="ARBA00022723"/>
    </source>
</evidence>
<dbReference type="InterPro" id="IPR000679">
    <property type="entry name" value="Znf_GATA"/>
</dbReference>
<name>A0A1B6CEV0_9HEMI</name>
<dbReference type="PROSITE" id="PS00344">
    <property type="entry name" value="GATA_ZN_FINGER_1"/>
    <property type="match status" value="2"/>
</dbReference>
<evidence type="ECO:0000256" key="6">
    <source>
        <dbReference type="ARBA" id="ARBA00023125"/>
    </source>
</evidence>
<protein>
    <recommendedName>
        <fullName evidence="11">GATA-type domain-containing protein</fullName>
    </recommendedName>
</protein>
<dbReference type="GO" id="GO:0000981">
    <property type="term" value="F:DNA-binding transcription factor activity, RNA polymerase II-specific"/>
    <property type="evidence" value="ECO:0007669"/>
    <property type="project" value="TreeGrafter"/>
</dbReference>
<feature type="domain" description="GATA-type" evidence="11">
    <location>
        <begin position="469"/>
        <end position="522"/>
    </location>
</feature>
<dbReference type="SUPFAM" id="SSF57716">
    <property type="entry name" value="Glucocorticoid receptor-like (DNA-binding domain)"/>
    <property type="match status" value="2"/>
</dbReference>
<dbReference type="Gene3D" id="3.30.50.10">
    <property type="entry name" value="Erythroid Transcription Factor GATA-1, subunit A"/>
    <property type="match status" value="2"/>
</dbReference>
<accession>A0A1B6CEV0</accession>
<feature type="compositionally biased region" description="Polar residues" evidence="10">
    <location>
        <begin position="66"/>
        <end position="82"/>
    </location>
</feature>
<dbReference type="PRINTS" id="PR00619">
    <property type="entry name" value="GATAZNFINGER"/>
</dbReference>
<dbReference type="CDD" id="cd00202">
    <property type="entry name" value="ZnF_GATA"/>
    <property type="match status" value="2"/>
</dbReference>
<dbReference type="PROSITE" id="PS50114">
    <property type="entry name" value="GATA_ZN_FINGER_2"/>
    <property type="match status" value="2"/>
</dbReference>
<evidence type="ECO:0000256" key="9">
    <source>
        <dbReference type="PROSITE-ProRule" id="PRU00094"/>
    </source>
</evidence>
<feature type="region of interest" description="Disordered" evidence="10">
    <location>
        <begin position="1"/>
        <end position="104"/>
    </location>
</feature>
<evidence type="ECO:0000256" key="1">
    <source>
        <dbReference type="ARBA" id="ARBA00004123"/>
    </source>
</evidence>
<evidence type="ECO:0000259" key="11">
    <source>
        <dbReference type="PROSITE" id="PS50114"/>
    </source>
</evidence>
<dbReference type="EMBL" id="GEDC01018980">
    <property type="protein sequence ID" value="JAS18318.1"/>
    <property type="molecule type" value="Transcribed_RNA"/>
</dbReference>
<gene>
    <name evidence="12" type="ORF">g.1343</name>
    <name evidence="13" type="ORF">g.1344</name>
</gene>
<evidence type="ECO:0000313" key="12">
    <source>
        <dbReference type="EMBL" id="JAS11958.1"/>
    </source>
</evidence>
<keyword evidence="2" id="KW-0479">Metal-binding</keyword>
<feature type="compositionally biased region" description="Polar residues" evidence="10">
    <location>
        <begin position="25"/>
        <end position="36"/>
    </location>
</feature>
<evidence type="ECO:0000256" key="4">
    <source>
        <dbReference type="ARBA" id="ARBA00022833"/>
    </source>
</evidence>
<dbReference type="GO" id="GO:0000978">
    <property type="term" value="F:RNA polymerase II cis-regulatory region sequence-specific DNA binding"/>
    <property type="evidence" value="ECO:0007669"/>
    <property type="project" value="TreeGrafter"/>
</dbReference>
<dbReference type="InterPro" id="IPR013088">
    <property type="entry name" value="Znf_NHR/GATA"/>
</dbReference>
<evidence type="ECO:0000256" key="8">
    <source>
        <dbReference type="ARBA" id="ARBA00023242"/>
    </source>
</evidence>
<evidence type="ECO:0000256" key="7">
    <source>
        <dbReference type="ARBA" id="ARBA00023163"/>
    </source>
</evidence>
<dbReference type="PANTHER" id="PTHR10071:SF281">
    <property type="entry name" value="BOX A-BINDING FACTOR-RELATED"/>
    <property type="match status" value="1"/>
</dbReference>
<keyword evidence="7" id="KW-0804">Transcription</keyword>
<dbReference type="EMBL" id="GEDC01025340">
    <property type="protein sequence ID" value="JAS11958.1"/>
    <property type="molecule type" value="Transcribed_RNA"/>
</dbReference>
<dbReference type="PANTHER" id="PTHR10071">
    <property type="entry name" value="TRANSCRIPTION FACTOR GATA FAMILY MEMBER"/>
    <property type="match status" value="1"/>
</dbReference>
<dbReference type="AlphaFoldDB" id="A0A1B6CEV0"/>
<organism evidence="12">
    <name type="scientific">Clastoptera arizonana</name>
    <name type="common">Arizona spittle bug</name>
    <dbReference type="NCBI Taxonomy" id="38151"/>
    <lineage>
        <taxon>Eukaryota</taxon>
        <taxon>Metazoa</taxon>
        <taxon>Ecdysozoa</taxon>
        <taxon>Arthropoda</taxon>
        <taxon>Hexapoda</taxon>
        <taxon>Insecta</taxon>
        <taxon>Pterygota</taxon>
        <taxon>Neoptera</taxon>
        <taxon>Paraneoptera</taxon>
        <taxon>Hemiptera</taxon>
        <taxon>Auchenorrhyncha</taxon>
        <taxon>Cercopoidea</taxon>
        <taxon>Clastopteridae</taxon>
        <taxon>Clastoptera</taxon>
    </lineage>
</organism>
<reference evidence="12" key="1">
    <citation type="submission" date="2015-12" db="EMBL/GenBank/DDBJ databases">
        <title>De novo transcriptome assembly of four potential Pierce s Disease insect vectors from Arizona vineyards.</title>
        <authorList>
            <person name="Tassone E.E."/>
        </authorList>
    </citation>
    <scope>NUCLEOTIDE SEQUENCE</scope>
</reference>
<feature type="compositionally biased region" description="Polar residues" evidence="10">
    <location>
        <begin position="1"/>
        <end position="12"/>
    </location>
</feature>
<keyword evidence="3 9" id="KW-0863">Zinc-finger</keyword>
<feature type="domain" description="GATA-type" evidence="11">
    <location>
        <begin position="416"/>
        <end position="469"/>
    </location>
</feature>
<dbReference type="Pfam" id="PF00320">
    <property type="entry name" value="GATA"/>
    <property type="match status" value="2"/>
</dbReference>
<evidence type="ECO:0000256" key="3">
    <source>
        <dbReference type="ARBA" id="ARBA00022771"/>
    </source>
</evidence>
<evidence type="ECO:0000256" key="10">
    <source>
        <dbReference type="SAM" id="MobiDB-lite"/>
    </source>
</evidence>
<keyword evidence="4" id="KW-0862">Zinc</keyword>
<dbReference type="InterPro" id="IPR039355">
    <property type="entry name" value="Transcription_factor_GATA"/>
</dbReference>
<dbReference type="SMART" id="SM00401">
    <property type="entry name" value="ZnF_GATA"/>
    <property type="match status" value="2"/>
</dbReference>
<evidence type="ECO:0000313" key="13">
    <source>
        <dbReference type="EMBL" id="JAS18318.1"/>
    </source>
</evidence>
<keyword evidence="6" id="KW-0238">DNA-binding</keyword>
<proteinExistence type="predicted"/>